<evidence type="ECO:0000256" key="2">
    <source>
        <dbReference type="SAM" id="Phobius"/>
    </source>
</evidence>
<dbReference type="EMBL" id="FNGF01000003">
    <property type="protein sequence ID" value="SDL04638.1"/>
    <property type="molecule type" value="Genomic_DNA"/>
</dbReference>
<proteinExistence type="predicted"/>
<accession>A0A1G9GVG0</accession>
<keyword evidence="2" id="KW-1133">Transmembrane helix</keyword>
<name>A0A1G9GVG0_9ACTN</name>
<reference evidence="4" key="1">
    <citation type="submission" date="2016-10" db="EMBL/GenBank/DDBJ databases">
        <authorList>
            <person name="Varghese N."/>
            <person name="Submissions S."/>
        </authorList>
    </citation>
    <scope>NUCLEOTIDE SEQUENCE [LARGE SCALE GENOMIC DNA]</scope>
    <source>
        <strain evidence="4">CGMCC 4.3147</strain>
    </source>
</reference>
<organism evidence="3 4">
    <name type="scientific">Glycomyces sambucus</name>
    <dbReference type="NCBI Taxonomy" id="380244"/>
    <lineage>
        <taxon>Bacteria</taxon>
        <taxon>Bacillati</taxon>
        <taxon>Actinomycetota</taxon>
        <taxon>Actinomycetes</taxon>
        <taxon>Glycomycetales</taxon>
        <taxon>Glycomycetaceae</taxon>
        <taxon>Glycomyces</taxon>
    </lineage>
</organism>
<evidence type="ECO:0000313" key="4">
    <source>
        <dbReference type="Proteomes" id="UP000198662"/>
    </source>
</evidence>
<sequence length="327" mass="35342">MPSNGNRSGGRNRASARAAQTLIDQFEVGSARRRAKIAGGLAAFAVALVSFPVAVLAMEWATALFVAVALGAAAGLVAAVLTLVWPVARVAWHWAGELALLGALITIYAALAVWVGPFGSLAMVALLVGVPWFIAPANRFLNRWGWCMVTRHRVRVASDAFMEGKGVRGSVRPLILLARPTESGERVWLWLRGDLTLDDLQGRLVELSSVCWANSADARLAGKKAAYVVVDVHRRDVLAEGVTVPVSAMLDGIDPDSYRDMTVVDEDDEGIDVTDDPAVQARLDELTGRNRRERKPRQSRADKAEDAAVERHTEGPEEDDGFIPAFI</sequence>
<protein>
    <submittedName>
        <fullName evidence="3">Uncharacterized protein</fullName>
    </submittedName>
</protein>
<feature type="region of interest" description="Disordered" evidence="1">
    <location>
        <begin position="283"/>
        <end position="327"/>
    </location>
</feature>
<feature type="transmembrane region" description="Helical" evidence="2">
    <location>
        <begin position="37"/>
        <end position="58"/>
    </location>
</feature>
<dbReference type="AlphaFoldDB" id="A0A1G9GVG0"/>
<keyword evidence="2" id="KW-0472">Membrane</keyword>
<gene>
    <name evidence="3" type="ORF">SAMN05216298_2450</name>
</gene>
<feature type="compositionally biased region" description="Basic and acidic residues" evidence="1">
    <location>
        <begin position="299"/>
        <end position="315"/>
    </location>
</feature>
<dbReference type="Proteomes" id="UP000198662">
    <property type="component" value="Unassembled WGS sequence"/>
</dbReference>
<feature type="transmembrane region" description="Helical" evidence="2">
    <location>
        <begin position="98"/>
        <end position="115"/>
    </location>
</feature>
<feature type="transmembrane region" description="Helical" evidence="2">
    <location>
        <begin position="64"/>
        <end position="86"/>
    </location>
</feature>
<evidence type="ECO:0000313" key="3">
    <source>
        <dbReference type="EMBL" id="SDL04638.1"/>
    </source>
</evidence>
<keyword evidence="2" id="KW-0812">Transmembrane</keyword>
<evidence type="ECO:0000256" key="1">
    <source>
        <dbReference type="SAM" id="MobiDB-lite"/>
    </source>
</evidence>
<feature type="transmembrane region" description="Helical" evidence="2">
    <location>
        <begin position="121"/>
        <end position="141"/>
    </location>
</feature>
<dbReference type="STRING" id="380244.SAMN05216298_2450"/>
<keyword evidence="4" id="KW-1185">Reference proteome</keyword>